<evidence type="ECO:0000256" key="1">
    <source>
        <dbReference type="SAM" id="SignalP"/>
    </source>
</evidence>
<dbReference type="AlphaFoldDB" id="A0A0N4ZFP3"/>
<keyword evidence="2" id="KW-1185">Reference proteome</keyword>
<dbReference type="WBParaSite" id="PTRK_0000657300.1">
    <property type="protein sequence ID" value="PTRK_0000657300.1"/>
    <property type="gene ID" value="PTRK_0000657300"/>
</dbReference>
<name>A0A0N4ZFP3_PARTI</name>
<accession>A0A0N4ZFP3</accession>
<evidence type="ECO:0000313" key="2">
    <source>
        <dbReference type="Proteomes" id="UP000038045"/>
    </source>
</evidence>
<protein>
    <submittedName>
        <fullName evidence="3">Thioredoxin domain-containing protein</fullName>
    </submittedName>
</protein>
<dbReference type="GO" id="GO:0060271">
    <property type="term" value="P:cilium assembly"/>
    <property type="evidence" value="ECO:0007669"/>
    <property type="project" value="TreeGrafter"/>
</dbReference>
<dbReference type="GO" id="GO:0005929">
    <property type="term" value="C:cilium"/>
    <property type="evidence" value="ECO:0007669"/>
    <property type="project" value="TreeGrafter"/>
</dbReference>
<dbReference type="InterPro" id="IPR042418">
    <property type="entry name" value="TXNDC15"/>
</dbReference>
<reference evidence="3" key="1">
    <citation type="submission" date="2017-02" db="UniProtKB">
        <authorList>
            <consortium name="WormBaseParasite"/>
        </authorList>
    </citation>
    <scope>IDENTIFICATION</scope>
</reference>
<keyword evidence="1" id="KW-0732">Signal</keyword>
<proteinExistence type="predicted"/>
<organism evidence="2 3">
    <name type="scientific">Parastrongyloides trichosuri</name>
    <name type="common">Possum-specific nematode worm</name>
    <dbReference type="NCBI Taxonomy" id="131310"/>
    <lineage>
        <taxon>Eukaryota</taxon>
        <taxon>Metazoa</taxon>
        <taxon>Ecdysozoa</taxon>
        <taxon>Nematoda</taxon>
        <taxon>Chromadorea</taxon>
        <taxon>Rhabditida</taxon>
        <taxon>Tylenchina</taxon>
        <taxon>Panagrolaimomorpha</taxon>
        <taxon>Strongyloidoidea</taxon>
        <taxon>Strongyloididae</taxon>
        <taxon>Parastrongyloides</taxon>
    </lineage>
</organism>
<feature type="signal peptide" evidence="1">
    <location>
        <begin position="1"/>
        <end position="19"/>
    </location>
</feature>
<evidence type="ECO:0000313" key="3">
    <source>
        <dbReference type="WBParaSite" id="PTRK_0000657300.1"/>
    </source>
</evidence>
<dbReference type="SUPFAM" id="SSF52833">
    <property type="entry name" value="Thioredoxin-like"/>
    <property type="match status" value="1"/>
</dbReference>
<dbReference type="Gene3D" id="3.40.30.10">
    <property type="entry name" value="Glutaredoxin"/>
    <property type="match status" value="1"/>
</dbReference>
<dbReference type="Proteomes" id="UP000038045">
    <property type="component" value="Unplaced"/>
</dbReference>
<dbReference type="InterPro" id="IPR036249">
    <property type="entry name" value="Thioredoxin-like_sf"/>
</dbReference>
<dbReference type="PANTHER" id="PTHR14684:SF2">
    <property type="entry name" value="THIOREDOXIN DOMAIN-CONTAINING PROTEIN 15"/>
    <property type="match status" value="1"/>
</dbReference>
<feature type="chain" id="PRO_5005891634" evidence="1">
    <location>
        <begin position="20"/>
        <end position="270"/>
    </location>
</feature>
<sequence>MTLKYSILFIITLFYYIKGDSCPNFNSKEWLNFLISRQCPKIEDKKCLSFLPIDISTDRANCINYDDIENNHVLVMNISTFEEYRKQENEKGLSWCALLIFYREHCIFTEKSLPIFKSIPHYFSKLLVIAVKTSDNSKIFQMRVIEPSPTIVLLSNGEYHSRIPTKNITINKMIDKILEKTDLEINKKFLNDVKNNNYPIIEDENIKENDENVFIVKADDNFLNIQLRFAIPTSILSGLYLYIISEKGKFWRELLINFVRPLRNRFNNLL</sequence>
<dbReference type="PANTHER" id="PTHR14684">
    <property type="entry name" value="THIOREDOXIN DOMAIN-CONTAINING PROTEIN 15"/>
    <property type="match status" value="1"/>
</dbReference>